<name>A0ABD1JDZ5_9TELE</name>
<keyword evidence="2" id="KW-0732">Signal</keyword>
<gene>
    <name evidence="3" type="ORF">ACEWY4_018711</name>
</gene>
<dbReference type="Proteomes" id="UP001591681">
    <property type="component" value="Unassembled WGS sequence"/>
</dbReference>
<evidence type="ECO:0000313" key="4">
    <source>
        <dbReference type="Proteomes" id="UP001591681"/>
    </source>
</evidence>
<proteinExistence type="predicted"/>
<protein>
    <recommendedName>
        <fullName evidence="5">Apolipoprotein A-V</fullName>
    </recommendedName>
</protein>
<dbReference type="SUPFAM" id="SSF58113">
    <property type="entry name" value="Apolipoprotein A-I"/>
    <property type="match status" value="1"/>
</dbReference>
<accession>A0ABD1JDZ5</accession>
<organism evidence="3 4">
    <name type="scientific">Coilia grayii</name>
    <name type="common">Gray's grenadier anchovy</name>
    <dbReference type="NCBI Taxonomy" id="363190"/>
    <lineage>
        <taxon>Eukaryota</taxon>
        <taxon>Metazoa</taxon>
        <taxon>Chordata</taxon>
        <taxon>Craniata</taxon>
        <taxon>Vertebrata</taxon>
        <taxon>Euteleostomi</taxon>
        <taxon>Actinopterygii</taxon>
        <taxon>Neopterygii</taxon>
        <taxon>Teleostei</taxon>
        <taxon>Clupei</taxon>
        <taxon>Clupeiformes</taxon>
        <taxon>Clupeoidei</taxon>
        <taxon>Engraulidae</taxon>
        <taxon>Coilinae</taxon>
        <taxon>Coilia</taxon>
    </lineage>
</organism>
<evidence type="ECO:0000313" key="3">
    <source>
        <dbReference type="EMBL" id="KAL2085391.1"/>
    </source>
</evidence>
<comment type="caution">
    <text evidence="3">The sequence shown here is derived from an EMBL/GenBank/DDBJ whole genome shotgun (WGS) entry which is preliminary data.</text>
</comment>
<dbReference type="AlphaFoldDB" id="A0ABD1JDZ5"/>
<evidence type="ECO:0000256" key="1">
    <source>
        <dbReference type="SAM" id="MobiDB-lite"/>
    </source>
</evidence>
<dbReference type="EMBL" id="JBHFQA010000016">
    <property type="protein sequence ID" value="KAL2085391.1"/>
    <property type="molecule type" value="Genomic_DNA"/>
</dbReference>
<reference evidence="3 4" key="1">
    <citation type="submission" date="2024-09" db="EMBL/GenBank/DDBJ databases">
        <title>A chromosome-level genome assembly of Gray's grenadier anchovy, Coilia grayii.</title>
        <authorList>
            <person name="Fu Z."/>
        </authorList>
    </citation>
    <scope>NUCLEOTIDE SEQUENCE [LARGE SCALE GENOMIC DNA]</scope>
    <source>
        <strain evidence="3">G4</strain>
        <tissue evidence="3">Muscle</tissue>
    </source>
</reference>
<evidence type="ECO:0000256" key="2">
    <source>
        <dbReference type="SAM" id="SignalP"/>
    </source>
</evidence>
<evidence type="ECO:0008006" key="5">
    <source>
        <dbReference type="Google" id="ProtNLM"/>
    </source>
</evidence>
<feature type="region of interest" description="Disordered" evidence="1">
    <location>
        <begin position="286"/>
        <end position="307"/>
    </location>
</feature>
<feature type="chain" id="PRO_5044820723" description="Apolipoprotein A-V" evidence="2">
    <location>
        <begin position="18"/>
        <end position="333"/>
    </location>
</feature>
<sequence length="333" mass="36647">MLVKLFILAVAFCLAAAFPLQPDQEGAAWSHYPQSANQAREKTHVNKDQTGMWKSHVENSDLYSQNPPHPLAEESLQKPALVSQHLRTRLRQQLAELRARLWPGSAAPSHTTVTAVRDVLTPLTEQLQSALSANVHNLCHVLRQHLQELQPAVSASGHQGEPSYQALVPQMGRSLEESARRMTGSILEFRARSAAAAEQLQEAGQREGLLEVANRIGQEAAALEEEFRRRVGGLQASLGSLLLSAPPHADGDSDRDGDADVTASATRFCQHTRALIQQFSRDMEGQFSQLERGGQSGGQGGEEMPPLREDFLGEDFTSRLHSLLQEIMQTLNY</sequence>
<keyword evidence="4" id="KW-1185">Reference proteome</keyword>
<feature type="signal peptide" evidence="2">
    <location>
        <begin position="1"/>
        <end position="17"/>
    </location>
</feature>
<dbReference type="Gene3D" id="1.20.5.1230">
    <property type="entry name" value="Apolipoprotein A-I"/>
    <property type="match status" value="1"/>
</dbReference>